<protein>
    <recommendedName>
        <fullName evidence="5">SUR7 protein</fullName>
    </recommendedName>
</protein>
<organism evidence="3 4">
    <name type="scientific">Meristemomyces frigidus</name>
    <dbReference type="NCBI Taxonomy" id="1508187"/>
    <lineage>
        <taxon>Eukaryota</taxon>
        <taxon>Fungi</taxon>
        <taxon>Dikarya</taxon>
        <taxon>Ascomycota</taxon>
        <taxon>Pezizomycotina</taxon>
        <taxon>Dothideomycetes</taxon>
        <taxon>Dothideomycetidae</taxon>
        <taxon>Mycosphaerellales</taxon>
        <taxon>Teratosphaeriaceae</taxon>
        <taxon>Meristemomyces</taxon>
    </lineage>
</organism>
<keyword evidence="2" id="KW-1133">Transmembrane helix</keyword>
<dbReference type="GO" id="GO:0051285">
    <property type="term" value="C:cell cortex of cell tip"/>
    <property type="evidence" value="ECO:0007669"/>
    <property type="project" value="TreeGrafter"/>
</dbReference>
<dbReference type="GO" id="GO:0005886">
    <property type="term" value="C:plasma membrane"/>
    <property type="evidence" value="ECO:0007669"/>
    <property type="project" value="InterPro"/>
</dbReference>
<evidence type="ECO:0000256" key="1">
    <source>
        <dbReference type="SAM" id="MobiDB-lite"/>
    </source>
</evidence>
<proteinExistence type="predicted"/>
<evidence type="ECO:0000313" key="3">
    <source>
        <dbReference type="EMBL" id="KAK5113628.1"/>
    </source>
</evidence>
<dbReference type="EMBL" id="JAVRRL010000022">
    <property type="protein sequence ID" value="KAK5113628.1"/>
    <property type="molecule type" value="Genomic_DNA"/>
</dbReference>
<dbReference type="Pfam" id="PF06687">
    <property type="entry name" value="SUR7"/>
    <property type="match status" value="1"/>
</dbReference>
<name>A0AAN7YH13_9PEZI</name>
<evidence type="ECO:0000313" key="4">
    <source>
        <dbReference type="Proteomes" id="UP001310890"/>
    </source>
</evidence>
<keyword evidence="2" id="KW-0812">Transmembrane</keyword>
<feature type="region of interest" description="Disordered" evidence="1">
    <location>
        <begin position="328"/>
        <end position="392"/>
    </location>
</feature>
<sequence length="392" mass="42242">MGKAGRIACITIPWALTVAGFLCLILIETSGWNNGTAGQYYFVQANFSSLDLSSANPAANTTTLTAALELAQTAHILEKIYRVHLWNYCASGEDNGSGAKCADKQAYFYFDPVAVWGLNGTNATSDSSSAAESILWAELNSAKNSAEGLENKLLGKSGKEALDAYRKVAKWMFIAYEVSFWTTLATIVCGVLAIFSRWGSFLTWLFSLVRPLPHPLTHLLLICDDYAANANETSQISTFFTFAAVLTSTALFGALVGALEALLHPYGIKLSLGTHALILTWLAVAFSLAATLFWLFSTCCCLGRSNPHHRSNKGGLWNAEPKGQGYGEFGRGRGGKMQVQKTGGGYERVGSPYLGAGGEEGDRVPLQQYPQKPAGYTAPQQEGGAFEPFRHS</sequence>
<dbReference type="GO" id="GO:0031505">
    <property type="term" value="P:fungal-type cell wall organization"/>
    <property type="evidence" value="ECO:0007669"/>
    <property type="project" value="TreeGrafter"/>
</dbReference>
<dbReference type="PANTHER" id="PTHR28019:SF3">
    <property type="entry name" value="INTEGRAL MEMBRANE PROTEIN (AFU_ORTHOLOGUE AFUA_6G07470)"/>
    <property type="match status" value="1"/>
</dbReference>
<reference evidence="3" key="1">
    <citation type="submission" date="2023-08" db="EMBL/GenBank/DDBJ databases">
        <title>Black Yeasts Isolated from many extreme environments.</title>
        <authorList>
            <person name="Coleine C."/>
            <person name="Stajich J.E."/>
            <person name="Selbmann L."/>
        </authorList>
    </citation>
    <scope>NUCLEOTIDE SEQUENCE</scope>
    <source>
        <strain evidence="3">CCFEE 5401</strain>
    </source>
</reference>
<dbReference type="Proteomes" id="UP001310890">
    <property type="component" value="Unassembled WGS sequence"/>
</dbReference>
<evidence type="ECO:0000256" key="2">
    <source>
        <dbReference type="SAM" id="Phobius"/>
    </source>
</evidence>
<keyword evidence="2" id="KW-0472">Membrane</keyword>
<dbReference type="AlphaFoldDB" id="A0AAN7YH13"/>
<accession>A0AAN7YH13</accession>
<comment type="caution">
    <text evidence="3">The sequence shown here is derived from an EMBL/GenBank/DDBJ whole genome shotgun (WGS) entry which is preliminary data.</text>
</comment>
<dbReference type="InterPro" id="IPR009571">
    <property type="entry name" value="SUR7/Rim9-like_fungi"/>
</dbReference>
<feature type="transmembrane region" description="Helical" evidence="2">
    <location>
        <begin position="239"/>
        <end position="263"/>
    </location>
</feature>
<feature type="transmembrane region" description="Helical" evidence="2">
    <location>
        <begin position="275"/>
        <end position="296"/>
    </location>
</feature>
<feature type="transmembrane region" description="Helical" evidence="2">
    <location>
        <begin position="173"/>
        <end position="195"/>
    </location>
</feature>
<gene>
    <name evidence="3" type="ORF">LTR62_003255</name>
</gene>
<dbReference type="InterPro" id="IPR052413">
    <property type="entry name" value="SUR7_domain"/>
</dbReference>
<evidence type="ECO:0008006" key="5">
    <source>
        <dbReference type="Google" id="ProtNLM"/>
    </source>
</evidence>
<dbReference type="PANTHER" id="PTHR28019">
    <property type="entry name" value="CELL MEMBRANE PROTEIN YLR413W-RELATED"/>
    <property type="match status" value="1"/>
</dbReference>
<feature type="transmembrane region" description="Helical" evidence="2">
    <location>
        <begin position="6"/>
        <end position="27"/>
    </location>
</feature>